<protein>
    <submittedName>
        <fullName evidence="1">Uncharacterized protein</fullName>
    </submittedName>
</protein>
<dbReference type="Proteomes" id="UP000305398">
    <property type="component" value="Chromosome"/>
</dbReference>
<evidence type="ECO:0000313" key="2">
    <source>
        <dbReference type="Proteomes" id="UP000305398"/>
    </source>
</evidence>
<evidence type="ECO:0000313" key="1">
    <source>
        <dbReference type="EMBL" id="QDA59481.1"/>
    </source>
</evidence>
<dbReference type="EMBL" id="CP040896">
    <property type="protein sequence ID" value="QDA59481.1"/>
    <property type="molecule type" value="Genomic_DNA"/>
</dbReference>
<proteinExistence type="predicted"/>
<dbReference type="AlphaFoldDB" id="A0A5B7ZWG4"/>
<dbReference type="RefSeq" id="WP_139514662.1">
    <property type="nucleotide sequence ID" value="NZ_CP040896.1"/>
</dbReference>
<reference evidence="1 2" key="1">
    <citation type="submission" date="2019-06" db="EMBL/GenBank/DDBJ databases">
        <authorList>
            <person name="Srinivasan S."/>
        </authorList>
    </citation>
    <scope>NUCLEOTIDE SEQUENCE [LARGE SCALE GENOMIC DNA]</scope>
    <source>
        <strain evidence="1 2">17J68-5</strain>
    </source>
</reference>
<accession>A0A5B7ZWG4</accession>
<organism evidence="1 2">
    <name type="scientific">Hymenobacter jejuensis</name>
    <dbReference type="NCBI Taxonomy" id="2502781"/>
    <lineage>
        <taxon>Bacteria</taxon>
        <taxon>Pseudomonadati</taxon>
        <taxon>Bacteroidota</taxon>
        <taxon>Cytophagia</taxon>
        <taxon>Cytophagales</taxon>
        <taxon>Hymenobacteraceae</taxon>
        <taxon>Hymenobacter</taxon>
    </lineage>
</organism>
<sequence length="90" mass="9721">MLGHTVKWIEKMGSVDAHARAFVGASSPFALVRLDHALAQEAPQRINDSFTLCVLDTGPLAFNELLQVLHSLHIVGGKIQLPPHGFGRGL</sequence>
<name>A0A5B7ZWG4_9BACT</name>
<gene>
    <name evidence="1" type="ORF">FHG12_04885</name>
</gene>
<keyword evidence="2" id="KW-1185">Reference proteome</keyword>
<dbReference type="KEGG" id="hyj:FHG12_04885"/>